<dbReference type="Gene3D" id="3.40.1280.10">
    <property type="match status" value="1"/>
</dbReference>
<evidence type="ECO:0000256" key="11">
    <source>
        <dbReference type="ARBA" id="ARBA00047944"/>
    </source>
</evidence>
<protein>
    <recommendedName>
        <fullName evidence="4 12">Ribosomal RNA small subunit methyltransferase E</fullName>
        <ecNumber evidence="3 12">2.1.1.193</ecNumber>
    </recommendedName>
</protein>
<keyword evidence="5 12" id="KW-0963">Cytoplasm</keyword>
<comment type="function">
    <text evidence="10 12">Specifically methylates the N3 position of the uracil ring of uridine 1498 (m3U1498) in 16S rRNA. Acts on the fully assembled 30S ribosomal subunit.</text>
</comment>
<dbReference type="PIRSF" id="PIRSF015601">
    <property type="entry name" value="MTase_slr0722"/>
    <property type="match status" value="1"/>
</dbReference>
<comment type="caution">
    <text evidence="15">The sequence shown here is derived from an EMBL/GenBank/DDBJ whole genome shotgun (WGS) entry which is preliminary data.</text>
</comment>
<proteinExistence type="inferred from homology"/>
<dbReference type="InterPro" id="IPR046887">
    <property type="entry name" value="RsmE_PUA-like"/>
</dbReference>
<dbReference type="GO" id="GO:0008168">
    <property type="term" value="F:methyltransferase activity"/>
    <property type="evidence" value="ECO:0007669"/>
    <property type="project" value="UniProtKB-KW"/>
</dbReference>
<comment type="similarity">
    <text evidence="2 12">Belongs to the RNA methyltransferase RsmE family.</text>
</comment>
<evidence type="ECO:0000256" key="8">
    <source>
        <dbReference type="ARBA" id="ARBA00022679"/>
    </source>
</evidence>
<evidence type="ECO:0000256" key="2">
    <source>
        <dbReference type="ARBA" id="ARBA00005528"/>
    </source>
</evidence>
<accession>A0ABT7IL01</accession>
<comment type="subcellular location">
    <subcellularLocation>
        <location evidence="1 12">Cytoplasm</location>
    </subcellularLocation>
</comment>
<dbReference type="EC" id="2.1.1.193" evidence="3 12"/>
<evidence type="ECO:0000256" key="12">
    <source>
        <dbReference type="PIRNR" id="PIRNR015601"/>
    </source>
</evidence>
<feature type="domain" description="Ribosomal RNA small subunit methyltransferase E PUA-like" evidence="14">
    <location>
        <begin position="20"/>
        <end position="62"/>
    </location>
</feature>
<evidence type="ECO:0000256" key="5">
    <source>
        <dbReference type="ARBA" id="ARBA00022490"/>
    </source>
</evidence>
<keyword evidence="7 12" id="KW-0489">Methyltransferase</keyword>
<dbReference type="InterPro" id="IPR006700">
    <property type="entry name" value="RsmE"/>
</dbReference>
<gene>
    <name evidence="15" type="ORF">MUN46_001290</name>
</gene>
<evidence type="ECO:0000256" key="10">
    <source>
        <dbReference type="ARBA" id="ARBA00025699"/>
    </source>
</evidence>
<dbReference type="InterPro" id="IPR046886">
    <property type="entry name" value="RsmE_MTase_dom"/>
</dbReference>
<evidence type="ECO:0000259" key="13">
    <source>
        <dbReference type="Pfam" id="PF04452"/>
    </source>
</evidence>
<dbReference type="Proteomes" id="UP001165481">
    <property type="component" value="Unassembled WGS sequence"/>
</dbReference>
<evidence type="ECO:0000256" key="9">
    <source>
        <dbReference type="ARBA" id="ARBA00022691"/>
    </source>
</evidence>
<name>A0ABT7IL01_9BURK</name>
<reference evidence="15" key="1">
    <citation type="submission" date="2023-03" db="EMBL/GenBank/DDBJ databases">
        <title>Mesosutterella sp. nov. isolated from porcine feces.</title>
        <authorList>
            <person name="Yu S."/>
        </authorList>
    </citation>
    <scope>NUCLEOTIDE SEQUENCE</scope>
    <source>
        <strain evidence="15">AGMB02718</strain>
    </source>
</reference>
<keyword evidence="8 12" id="KW-0808">Transferase</keyword>
<evidence type="ECO:0000313" key="15">
    <source>
        <dbReference type="EMBL" id="MDL2058591.1"/>
    </source>
</evidence>
<dbReference type="GO" id="GO:0032259">
    <property type="term" value="P:methylation"/>
    <property type="evidence" value="ECO:0007669"/>
    <property type="project" value="UniProtKB-KW"/>
</dbReference>
<evidence type="ECO:0000259" key="14">
    <source>
        <dbReference type="Pfam" id="PF20260"/>
    </source>
</evidence>
<evidence type="ECO:0000256" key="1">
    <source>
        <dbReference type="ARBA" id="ARBA00004496"/>
    </source>
</evidence>
<evidence type="ECO:0000256" key="4">
    <source>
        <dbReference type="ARBA" id="ARBA00013673"/>
    </source>
</evidence>
<dbReference type="InterPro" id="IPR029026">
    <property type="entry name" value="tRNA_m1G_MTases_N"/>
</dbReference>
<evidence type="ECO:0000313" key="16">
    <source>
        <dbReference type="Proteomes" id="UP001165481"/>
    </source>
</evidence>
<dbReference type="InterPro" id="IPR015947">
    <property type="entry name" value="PUA-like_sf"/>
</dbReference>
<sequence length="240" mass="25755">MTTPRFYVPGPWAEGRIELPQKASHHAMIVLRLRSGDRAEVFDGRGRCVEGRLVFSSEGTVLLDPKPLDRSLESPLRLTLAQAFVSPEKLDWIVEKAVEIGAAEIDLFPARRCVTRLSGEKLRKRLEKLESCAIAACEQCGRSVLPPLKAWPSLEAMLSGVRAERRFILAPSAGRAPALSGAASAAFAVGPEGGFEDSELLAADSLGWERALLGPRILRTETAGLAALAAANAAAGDYLL</sequence>
<dbReference type="InterPro" id="IPR029028">
    <property type="entry name" value="Alpha/beta_knot_MTases"/>
</dbReference>
<dbReference type="SUPFAM" id="SSF75217">
    <property type="entry name" value="alpha/beta knot"/>
    <property type="match status" value="1"/>
</dbReference>
<evidence type="ECO:0000256" key="3">
    <source>
        <dbReference type="ARBA" id="ARBA00012328"/>
    </source>
</evidence>
<dbReference type="PANTHER" id="PTHR30027:SF3">
    <property type="entry name" value="16S RRNA (URACIL(1498)-N(3))-METHYLTRANSFERASE"/>
    <property type="match status" value="1"/>
</dbReference>
<dbReference type="Pfam" id="PF04452">
    <property type="entry name" value="Methyltrans_RNA"/>
    <property type="match status" value="1"/>
</dbReference>
<keyword evidence="9 12" id="KW-0949">S-adenosyl-L-methionine</keyword>
<dbReference type="NCBIfam" id="NF008692">
    <property type="entry name" value="PRK11713.1-5"/>
    <property type="match status" value="1"/>
</dbReference>
<evidence type="ECO:0000256" key="6">
    <source>
        <dbReference type="ARBA" id="ARBA00022552"/>
    </source>
</evidence>
<dbReference type="PANTHER" id="PTHR30027">
    <property type="entry name" value="RIBOSOMAL RNA SMALL SUBUNIT METHYLTRANSFERASE E"/>
    <property type="match status" value="1"/>
</dbReference>
<comment type="catalytic activity">
    <reaction evidence="11 12">
        <text>uridine(1498) in 16S rRNA + S-adenosyl-L-methionine = N(3)-methyluridine(1498) in 16S rRNA + S-adenosyl-L-homocysteine + H(+)</text>
        <dbReference type="Rhea" id="RHEA:42920"/>
        <dbReference type="Rhea" id="RHEA-COMP:10283"/>
        <dbReference type="Rhea" id="RHEA-COMP:10284"/>
        <dbReference type="ChEBI" id="CHEBI:15378"/>
        <dbReference type="ChEBI" id="CHEBI:57856"/>
        <dbReference type="ChEBI" id="CHEBI:59789"/>
        <dbReference type="ChEBI" id="CHEBI:65315"/>
        <dbReference type="ChEBI" id="CHEBI:74502"/>
        <dbReference type="EC" id="2.1.1.193"/>
    </reaction>
</comment>
<feature type="domain" description="Ribosomal RNA small subunit methyltransferase E methyltransferase" evidence="13">
    <location>
        <begin position="73"/>
        <end position="231"/>
    </location>
</feature>
<dbReference type="EMBL" id="JAKZJU020000001">
    <property type="protein sequence ID" value="MDL2058591.1"/>
    <property type="molecule type" value="Genomic_DNA"/>
</dbReference>
<evidence type="ECO:0000256" key="7">
    <source>
        <dbReference type="ARBA" id="ARBA00022603"/>
    </source>
</evidence>
<keyword evidence="16" id="KW-1185">Reference proteome</keyword>
<dbReference type="RefSeq" id="WP_243375807.1">
    <property type="nucleotide sequence ID" value="NZ_JAKZJU020000001.1"/>
</dbReference>
<dbReference type="SUPFAM" id="SSF88697">
    <property type="entry name" value="PUA domain-like"/>
    <property type="match status" value="1"/>
</dbReference>
<organism evidence="15 16">
    <name type="scientific">Mesosutterella faecium</name>
    <dbReference type="NCBI Taxonomy" id="2925194"/>
    <lineage>
        <taxon>Bacteria</taxon>
        <taxon>Pseudomonadati</taxon>
        <taxon>Pseudomonadota</taxon>
        <taxon>Betaproteobacteria</taxon>
        <taxon>Burkholderiales</taxon>
        <taxon>Sutterellaceae</taxon>
        <taxon>Mesosutterella</taxon>
    </lineage>
</organism>
<dbReference type="Pfam" id="PF20260">
    <property type="entry name" value="PUA_4"/>
    <property type="match status" value="1"/>
</dbReference>
<keyword evidence="6 12" id="KW-0698">rRNA processing</keyword>
<dbReference type="NCBIfam" id="TIGR00046">
    <property type="entry name" value="RsmE family RNA methyltransferase"/>
    <property type="match status" value="1"/>
</dbReference>
<dbReference type="CDD" id="cd18084">
    <property type="entry name" value="RsmE-like"/>
    <property type="match status" value="1"/>
</dbReference>